<sequence>MGKTNTGIWVERTRPRRTLRRTAVGIAVPMAAVASLLVLTPSGTAAADQGGASGVAPAAAYGELRNNTRWTMEYAYFSGNAHRCDVWNNSLTARKDNWKNLPCEQIALKAGKKAGGPGDDVDGFTFEDRAYDLYMQFGSGDNKKMKYMGGFKKGVWTKITDIDNARCETLGSVARCYVTFP</sequence>
<protein>
    <submittedName>
        <fullName evidence="2">Uncharacterized protein</fullName>
    </submittedName>
</protein>
<keyword evidence="1" id="KW-1133">Transmembrane helix</keyword>
<dbReference type="Proteomes" id="UP000325529">
    <property type="component" value="Chromosome"/>
</dbReference>
<feature type="transmembrane region" description="Helical" evidence="1">
    <location>
        <begin position="21"/>
        <end position="39"/>
    </location>
</feature>
<accession>A0A5J6GPH1</accession>
<evidence type="ECO:0000256" key="1">
    <source>
        <dbReference type="SAM" id="Phobius"/>
    </source>
</evidence>
<dbReference type="RefSeq" id="WP_055554000.1">
    <property type="nucleotide sequence ID" value="NZ_CP023699.1"/>
</dbReference>
<proteinExistence type="predicted"/>
<dbReference type="AlphaFoldDB" id="A0A5J6GPH1"/>
<evidence type="ECO:0000313" key="3">
    <source>
        <dbReference type="Proteomes" id="UP000325529"/>
    </source>
</evidence>
<reference evidence="2 3" key="1">
    <citation type="submission" date="2017-09" db="EMBL/GenBank/DDBJ databases">
        <authorList>
            <person name="Lee N."/>
            <person name="Cho B.-K."/>
        </authorList>
    </citation>
    <scope>NUCLEOTIDE SEQUENCE [LARGE SCALE GENOMIC DNA]</scope>
    <source>
        <strain evidence="2 3">ATCC 12853</strain>
    </source>
</reference>
<evidence type="ECO:0000313" key="2">
    <source>
        <dbReference type="EMBL" id="QEU96284.1"/>
    </source>
</evidence>
<dbReference type="EMBL" id="CP023699">
    <property type="protein sequence ID" value="QEU96284.1"/>
    <property type="molecule type" value="Genomic_DNA"/>
</dbReference>
<keyword evidence="1" id="KW-0812">Transmembrane</keyword>
<keyword evidence="1" id="KW-0472">Membrane</keyword>
<dbReference type="OrthoDB" id="10003514at2"/>
<dbReference type="KEGG" id="ska:CP970_39910"/>
<keyword evidence="3" id="KW-1185">Reference proteome</keyword>
<name>A0A5J6GPH1_STRKN</name>
<organism evidence="2 3">
    <name type="scientific">Streptomyces kanamyceticus</name>
    <dbReference type="NCBI Taxonomy" id="1967"/>
    <lineage>
        <taxon>Bacteria</taxon>
        <taxon>Bacillati</taxon>
        <taxon>Actinomycetota</taxon>
        <taxon>Actinomycetes</taxon>
        <taxon>Kitasatosporales</taxon>
        <taxon>Streptomycetaceae</taxon>
        <taxon>Streptomyces</taxon>
    </lineage>
</organism>
<gene>
    <name evidence="2" type="ORF">CP970_39910</name>
</gene>